<feature type="compositionally biased region" description="Low complexity" evidence="1">
    <location>
        <begin position="42"/>
        <end position="54"/>
    </location>
</feature>
<dbReference type="EMBL" id="VSSQ01004626">
    <property type="protein sequence ID" value="MPM25998.1"/>
    <property type="molecule type" value="Genomic_DNA"/>
</dbReference>
<sequence>MRGCPGNGDAEEGEPLEPEQKRRDPQGEQTAGQRKSQGGEVAPQKGAQQAAGQKNGERVLS</sequence>
<gene>
    <name evidence="2" type="ORF">SDC9_72499</name>
</gene>
<reference evidence="2" key="1">
    <citation type="submission" date="2019-08" db="EMBL/GenBank/DDBJ databases">
        <authorList>
            <person name="Kucharzyk K."/>
            <person name="Murdoch R.W."/>
            <person name="Higgins S."/>
            <person name="Loffler F."/>
        </authorList>
    </citation>
    <scope>NUCLEOTIDE SEQUENCE</scope>
</reference>
<protein>
    <submittedName>
        <fullName evidence="2">Uncharacterized protein</fullName>
    </submittedName>
</protein>
<proteinExistence type="predicted"/>
<feature type="region of interest" description="Disordered" evidence="1">
    <location>
        <begin position="1"/>
        <end position="61"/>
    </location>
</feature>
<evidence type="ECO:0000313" key="2">
    <source>
        <dbReference type="EMBL" id="MPM25998.1"/>
    </source>
</evidence>
<comment type="caution">
    <text evidence="2">The sequence shown here is derived from an EMBL/GenBank/DDBJ whole genome shotgun (WGS) entry which is preliminary data.</text>
</comment>
<evidence type="ECO:0000256" key="1">
    <source>
        <dbReference type="SAM" id="MobiDB-lite"/>
    </source>
</evidence>
<dbReference type="AlphaFoldDB" id="A0A644YDH3"/>
<name>A0A644YDH3_9ZZZZ</name>
<feature type="compositionally biased region" description="Polar residues" evidence="1">
    <location>
        <begin position="27"/>
        <end position="36"/>
    </location>
</feature>
<organism evidence="2">
    <name type="scientific">bioreactor metagenome</name>
    <dbReference type="NCBI Taxonomy" id="1076179"/>
    <lineage>
        <taxon>unclassified sequences</taxon>
        <taxon>metagenomes</taxon>
        <taxon>ecological metagenomes</taxon>
    </lineage>
</organism>
<accession>A0A644YDH3</accession>